<dbReference type="Proteomes" id="UP000642144">
    <property type="component" value="Unassembled WGS sequence"/>
</dbReference>
<reference evidence="1 2" key="1">
    <citation type="submission" date="2019-12" db="EMBL/GenBank/DDBJ databases">
        <title>Novel species isolated from a subtropical stream in China.</title>
        <authorList>
            <person name="Lu H."/>
        </authorList>
    </citation>
    <scope>NUCLEOTIDE SEQUENCE [LARGE SCALE GENOMIC DNA]</scope>
    <source>
        <strain evidence="1 2">CY42W</strain>
    </source>
</reference>
<accession>A0ABW9VV43</accession>
<organism evidence="1 2">
    <name type="scientific">Duganella levis</name>
    <dbReference type="NCBI Taxonomy" id="2692169"/>
    <lineage>
        <taxon>Bacteria</taxon>
        <taxon>Pseudomonadati</taxon>
        <taxon>Pseudomonadota</taxon>
        <taxon>Betaproteobacteria</taxon>
        <taxon>Burkholderiales</taxon>
        <taxon>Oxalobacteraceae</taxon>
        <taxon>Telluria group</taxon>
        <taxon>Duganella</taxon>
    </lineage>
</organism>
<sequence length="137" mass="16193">MNMDILSSTIRRIMMSMGVLSAASARLWRLVLHLFLIEERRRSEHLRNEGSEIQNIEKYEKLVTRYAKSAIALGRDPQEVDAMVEELMKLRMQAYLRLHTIPDMKSQYKADAREIKKSAFANRRLEERRQISDRRAD</sequence>
<proteinExistence type="predicted"/>
<comment type="caution">
    <text evidence="1">The sequence shown here is derived from an EMBL/GenBank/DDBJ whole genome shotgun (WGS) entry which is preliminary data.</text>
</comment>
<gene>
    <name evidence="1" type="ORF">GTP69_03715</name>
</gene>
<name>A0ABW9VV43_9BURK</name>
<dbReference type="EMBL" id="WWCT01000002">
    <property type="protein sequence ID" value="MYN25506.1"/>
    <property type="molecule type" value="Genomic_DNA"/>
</dbReference>
<evidence type="ECO:0000313" key="1">
    <source>
        <dbReference type="EMBL" id="MYN25506.1"/>
    </source>
</evidence>
<evidence type="ECO:0000313" key="2">
    <source>
        <dbReference type="Proteomes" id="UP000642144"/>
    </source>
</evidence>
<keyword evidence="2" id="KW-1185">Reference proteome</keyword>
<protein>
    <submittedName>
        <fullName evidence="1">Uncharacterized protein</fullName>
    </submittedName>
</protein>